<name>A0A317QMN3_9ACTN</name>
<accession>A0A317QMN3</accession>
<dbReference type="OrthoDB" id="5178186at2"/>
<evidence type="ECO:0000313" key="2">
    <source>
        <dbReference type="Proteomes" id="UP000246661"/>
    </source>
</evidence>
<dbReference type="Proteomes" id="UP000246661">
    <property type="component" value="Unassembled WGS sequence"/>
</dbReference>
<protein>
    <submittedName>
        <fullName evidence="1">Uncharacterized protein</fullName>
    </submittedName>
</protein>
<dbReference type="AlphaFoldDB" id="A0A317QMN3"/>
<reference evidence="2" key="1">
    <citation type="submission" date="2018-05" db="EMBL/GenBank/DDBJ databases">
        <authorList>
            <person name="Klenk H.-P."/>
            <person name="Huntemann M."/>
            <person name="Clum A."/>
            <person name="Pillay M."/>
            <person name="Palaniappan K."/>
            <person name="Varghese N."/>
            <person name="Mikhailova N."/>
            <person name="Stamatis D."/>
            <person name="Reddy T."/>
            <person name="Daum C."/>
            <person name="Shapiro N."/>
            <person name="Ivanova N."/>
            <person name="Kyrpides N."/>
            <person name="Woyke T."/>
        </authorList>
    </citation>
    <scope>NUCLEOTIDE SEQUENCE [LARGE SCALE GENOMIC DNA]</scope>
    <source>
        <strain evidence="2">DSM 45417</strain>
    </source>
</reference>
<gene>
    <name evidence="1" type="ORF">JD79_02629</name>
</gene>
<comment type="caution">
    <text evidence="1">The sequence shown here is derived from an EMBL/GenBank/DDBJ whole genome shotgun (WGS) entry which is preliminary data.</text>
</comment>
<dbReference type="RefSeq" id="WP_110005858.1">
    <property type="nucleotide sequence ID" value="NZ_QGTX01000001.1"/>
</dbReference>
<proteinExistence type="predicted"/>
<dbReference type="InterPro" id="IPR046275">
    <property type="entry name" value="DUF6308"/>
</dbReference>
<evidence type="ECO:0000313" key="1">
    <source>
        <dbReference type="EMBL" id="PWW23455.1"/>
    </source>
</evidence>
<organism evidence="1 2">
    <name type="scientific">Geodermatophilus normandii</name>
    <dbReference type="NCBI Taxonomy" id="1137989"/>
    <lineage>
        <taxon>Bacteria</taxon>
        <taxon>Bacillati</taxon>
        <taxon>Actinomycetota</taxon>
        <taxon>Actinomycetes</taxon>
        <taxon>Geodermatophilales</taxon>
        <taxon>Geodermatophilaceae</taxon>
        <taxon>Geodermatophilus</taxon>
    </lineage>
</organism>
<dbReference type="EMBL" id="QGTX01000001">
    <property type="protein sequence ID" value="PWW23455.1"/>
    <property type="molecule type" value="Genomic_DNA"/>
</dbReference>
<dbReference type="Pfam" id="PF19827">
    <property type="entry name" value="DUF6308"/>
    <property type="match status" value="1"/>
</dbReference>
<keyword evidence="2" id="KW-1185">Reference proteome</keyword>
<sequence>MLSLDDLLTLVDDPRAVQDLRAYYEPGRSPRRVPTYSGSRFEFLAGGGDRPDTANRITHEDLVAITMLEVDVPGDVALALLEGDLGLDVAGHLAEIPTDVPISDPRAPELLGTASHADVAWDLLEEPHGMGWVITNKLLARKRPRLIPVYDRVTRCAYGRPDGLWLWLVGLFAEDDGVLGKRLAAAREAAGVPAGVTDLRTLDVITWMRHHREHREANCAGL</sequence>